<dbReference type="InterPro" id="IPR004843">
    <property type="entry name" value="Calcineurin-like_PHP"/>
</dbReference>
<dbReference type="RefSeq" id="WP_264814342.1">
    <property type="nucleotide sequence ID" value="NZ_BAPV01000004.1"/>
</dbReference>
<dbReference type="InterPro" id="IPR029052">
    <property type="entry name" value="Metallo-depent_PP-like"/>
</dbReference>
<keyword evidence="7" id="KW-1185">Reference proteome</keyword>
<evidence type="ECO:0000313" key="7">
    <source>
        <dbReference type="Proteomes" id="UP001062776"/>
    </source>
</evidence>
<evidence type="ECO:0000256" key="2">
    <source>
        <dbReference type="ARBA" id="ARBA00022801"/>
    </source>
</evidence>
<keyword evidence="2" id="KW-0378">Hydrolase</keyword>
<dbReference type="SUPFAM" id="SSF56300">
    <property type="entry name" value="Metallo-dependent phosphatases"/>
    <property type="match status" value="1"/>
</dbReference>
<keyword evidence="1" id="KW-0479">Metal-binding</keyword>
<dbReference type="Gene3D" id="3.60.21.10">
    <property type="match status" value="1"/>
</dbReference>
<organism evidence="6 7">
    <name type="scientific">Asaia krungthepensis NRIC 0535</name>
    <dbReference type="NCBI Taxonomy" id="1307925"/>
    <lineage>
        <taxon>Bacteria</taxon>
        <taxon>Pseudomonadati</taxon>
        <taxon>Pseudomonadota</taxon>
        <taxon>Alphaproteobacteria</taxon>
        <taxon>Acetobacterales</taxon>
        <taxon>Acetobacteraceae</taxon>
        <taxon>Asaia</taxon>
    </lineage>
</organism>
<keyword evidence="3" id="KW-0408">Iron</keyword>
<proteinExistence type="inferred from homology"/>
<comment type="similarity">
    <text evidence="4">Belongs to the cyclic nucleotide phosphodiesterase class-III family.</text>
</comment>
<dbReference type="InterPro" id="IPR050884">
    <property type="entry name" value="CNP_phosphodiesterase-III"/>
</dbReference>
<gene>
    <name evidence="6" type="ORF">AA0535_0502</name>
</gene>
<dbReference type="Pfam" id="PF00149">
    <property type="entry name" value="Metallophos"/>
    <property type="match status" value="1"/>
</dbReference>
<dbReference type="Proteomes" id="UP001062776">
    <property type="component" value="Unassembled WGS sequence"/>
</dbReference>
<reference evidence="6" key="1">
    <citation type="submission" date="2013-04" db="EMBL/GenBank/DDBJ databases">
        <title>The genome sequencing project of 58 acetic acid bacteria.</title>
        <authorList>
            <person name="Okamoto-Kainuma A."/>
            <person name="Ishikawa M."/>
            <person name="Umino S."/>
            <person name="Koizumi Y."/>
            <person name="Shiwa Y."/>
            <person name="Yoshikawa H."/>
            <person name="Matsutani M."/>
            <person name="Matsushita K."/>
        </authorList>
    </citation>
    <scope>NUCLEOTIDE SEQUENCE</scope>
    <source>
        <strain evidence="6">NRIC 0535</strain>
    </source>
</reference>
<evidence type="ECO:0000256" key="4">
    <source>
        <dbReference type="ARBA" id="ARBA00025742"/>
    </source>
</evidence>
<evidence type="ECO:0000256" key="3">
    <source>
        <dbReference type="ARBA" id="ARBA00023004"/>
    </source>
</evidence>
<evidence type="ECO:0000259" key="5">
    <source>
        <dbReference type="Pfam" id="PF00149"/>
    </source>
</evidence>
<dbReference type="PANTHER" id="PTHR42988">
    <property type="entry name" value="PHOSPHOHYDROLASE"/>
    <property type="match status" value="1"/>
</dbReference>
<dbReference type="PANTHER" id="PTHR42988:SF2">
    <property type="entry name" value="CYCLIC NUCLEOTIDE PHOSPHODIESTERASE CBUA0032-RELATED"/>
    <property type="match status" value="1"/>
</dbReference>
<protein>
    <submittedName>
        <fullName evidence="6">Metallophosphoesterase</fullName>
    </submittedName>
</protein>
<name>A0ABQ0PY41_9PROT</name>
<sequence>MTLRDFQTTVLAHLSDVHLPPPSPLPSWRHFLNKRALSVVSWKRHRMHRHLPALTKAIETDMARHAPDLILNTGDLTNFGLAREFDAAASWLATMPAPCLVVPGNHDAMVSAPWETHAGQWGPWMEETDESHFPYCHVRDNIAVIGVNSAIPTPPFMACGRVGKAQRERLAAVLDATRHLCRIVMIHHPPRTGLVKWRKSLLDQRGVAETIARHGAALVLHGHSHDATLSTIRNTSIPLLGVASASLSSSRPWRQSGWNRIAVSRREEGWDIDLTTRQYTLDEGWRCTRRRNWVIRDEQH</sequence>
<accession>A0ABQ0PY41</accession>
<feature type="domain" description="Calcineurin-like phosphoesterase" evidence="5">
    <location>
        <begin position="11"/>
        <end position="226"/>
    </location>
</feature>
<comment type="caution">
    <text evidence="6">The sequence shown here is derived from an EMBL/GenBank/DDBJ whole genome shotgun (WGS) entry which is preliminary data.</text>
</comment>
<dbReference type="EMBL" id="BAPV01000004">
    <property type="protein sequence ID" value="GBQ84458.1"/>
    <property type="molecule type" value="Genomic_DNA"/>
</dbReference>
<evidence type="ECO:0000313" key="6">
    <source>
        <dbReference type="EMBL" id="GBQ84458.1"/>
    </source>
</evidence>
<evidence type="ECO:0000256" key="1">
    <source>
        <dbReference type="ARBA" id="ARBA00022723"/>
    </source>
</evidence>